<protein>
    <recommendedName>
        <fullName evidence="4">DUF5673 domain-containing protein</fullName>
    </recommendedName>
</protein>
<feature type="transmembrane region" description="Helical" evidence="1">
    <location>
        <begin position="55"/>
        <end position="73"/>
    </location>
</feature>
<evidence type="ECO:0000313" key="2">
    <source>
        <dbReference type="EMBL" id="OGY19010.1"/>
    </source>
</evidence>
<dbReference type="AlphaFoldDB" id="A0A1G1VUG4"/>
<name>A0A1G1VUG4_9BACT</name>
<dbReference type="Proteomes" id="UP000177324">
    <property type="component" value="Unassembled WGS sequence"/>
</dbReference>
<feature type="transmembrane region" description="Helical" evidence="1">
    <location>
        <begin position="79"/>
        <end position="97"/>
    </location>
</feature>
<gene>
    <name evidence="2" type="ORF">A2784_00295</name>
</gene>
<evidence type="ECO:0000313" key="3">
    <source>
        <dbReference type="Proteomes" id="UP000177324"/>
    </source>
</evidence>
<evidence type="ECO:0008006" key="4">
    <source>
        <dbReference type="Google" id="ProtNLM"/>
    </source>
</evidence>
<proteinExistence type="predicted"/>
<organism evidence="2 3">
    <name type="scientific">Candidatus Chisholmbacteria bacterium RIFCSPHIGHO2_01_FULL_48_12</name>
    <dbReference type="NCBI Taxonomy" id="1797589"/>
    <lineage>
        <taxon>Bacteria</taxon>
        <taxon>Candidatus Chisholmiibacteriota</taxon>
    </lineage>
</organism>
<accession>A0A1G1VUG4</accession>
<keyword evidence="1" id="KW-0812">Transmembrane</keyword>
<evidence type="ECO:0000256" key="1">
    <source>
        <dbReference type="SAM" id="Phobius"/>
    </source>
</evidence>
<sequence>MTAALFGLIGNKKKQEEVRPVVLPPAYQREEPKEERVLVSWRAPGRPFKRRDKEYYTTIGAIVVLVAIILLFLKEWLLIAVMIALAFVAYVLASVPPEETKYELTNRGIRTGDKLYKWQELWRFWLEDKWKQKMLVVETRVKFPRRLLLMLGEADEELVKRTLKDYLILEQPEATFMDKAADWLVKKVPLESEEPAV</sequence>
<dbReference type="EMBL" id="MHCH01000005">
    <property type="protein sequence ID" value="OGY19010.1"/>
    <property type="molecule type" value="Genomic_DNA"/>
</dbReference>
<reference evidence="2 3" key="1">
    <citation type="journal article" date="2016" name="Nat. Commun.">
        <title>Thousands of microbial genomes shed light on interconnected biogeochemical processes in an aquifer system.</title>
        <authorList>
            <person name="Anantharaman K."/>
            <person name="Brown C.T."/>
            <person name="Hug L.A."/>
            <person name="Sharon I."/>
            <person name="Castelle C.J."/>
            <person name="Probst A.J."/>
            <person name="Thomas B.C."/>
            <person name="Singh A."/>
            <person name="Wilkins M.J."/>
            <person name="Karaoz U."/>
            <person name="Brodie E.L."/>
            <person name="Williams K.H."/>
            <person name="Hubbard S.S."/>
            <person name="Banfield J.F."/>
        </authorList>
    </citation>
    <scope>NUCLEOTIDE SEQUENCE [LARGE SCALE GENOMIC DNA]</scope>
</reference>
<comment type="caution">
    <text evidence="2">The sequence shown here is derived from an EMBL/GenBank/DDBJ whole genome shotgun (WGS) entry which is preliminary data.</text>
</comment>
<keyword evidence="1" id="KW-0472">Membrane</keyword>
<keyword evidence="1" id="KW-1133">Transmembrane helix</keyword>